<accession>A0AAD5CJE1</accession>
<dbReference type="InterPro" id="IPR036390">
    <property type="entry name" value="WH_DNA-bd_sf"/>
</dbReference>
<dbReference type="EMBL" id="JAMZMK010007941">
    <property type="protein sequence ID" value="KAI7742664.1"/>
    <property type="molecule type" value="Genomic_DNA"/>
</dbReference>
<dbReference type="InterPro" id="IPR027417">
    <property type="entry name" value="P-loop_NTPase"/>
</dbReference>
<comment type="caution">
    <text evidence="4">The sequence shown here is derived from an EMBL/GenBank/DDBJ whole genome shotgun (WGS) entry which is preliminary data.</text>
</comment>
<sequence>MLSWHAFGRNEPNKGDKKELEKVIQYCKGHPLALKVLGSSFRKKDATWEDILESLVNENNSNITDVLKISFDSLPSEKDKELFKHIACLFVGEDRKFTEDILKACGICKSYGVEILINRCLLTVGWSGQLMMHQLLQDMGKDIVCQESPKKPWKRSILWHPEECLDVLQNRQGTPRVQGLILDMRTFEIETSKEQSSANMQKFGFRSFALHNWVQILLSVIWWLFARELYLDGNPIDSMPDCVRSLSRLERLSFNRCGNLKTVMCAPIQLKKLGIISCQSLEKVTFHPELLGLPNIISRRPLGAFTELQHNFRIEALSEIDEEVLRNLGWINISYLNHWRFKVRHWGRQMDERIVPAKMLYEHGIFSTYLQGKEIPKWFTQRSSGSLFTLQSPPENVSTMMEVGPPMIKITNLTKDSSWTYNPRMYPFHKKKVFEDGGEVDVVWLSHWMFRKNEFEDGDQVSIHFSVKYYLDTTRTRYGGEGPNNANVREYGLSLVYDDDYNDGGKQKEDPLGYYKSWKYIIGGDLSAFELRPSHYYLRPQVQSCSKDAGFGSQKTRSMNHPQL</sequence>
<dbReference type="SUPFAM" id="SSF52540">
    <property type="entry name" value="P-loop containing nucleoside triphosphate hydrolases"/>
    <property type="match status" value="1"/>
</dbReference>
<proteinExistence type="predicted"/>
<dbReference type="GO" id="GO:0006952">
    <property type="term" value="P:defense response"/>
    <property type="evidence" value="ECO:0007669"/>
    <property type="project" value="InterPro"/>
</dbReference>
<dbReference type="Gene3D" id="1.10.8.430">
    <property type="entry name" value="Helical domain of apoptotic protease-activating factors"/>
    <property type="match status" value="1"/>
</dbReference>
<evidence type="ECO:0000313" key="5">
    <source>
        <dbReference type="Proteomes" id="UP001206925"/>
    </source>
</evidence>
<evidence type="ECO:0000256" key="2">
    <source>
        <dbReference type="ARBA" id="ARBA00022737"/>
    </source>
</evidence>
<dbReference type="InterPro" id="IPR044974">
    <property type="entry name" value="Disease_R_plants"/>
</dbReference>
<dbReference type="Gene3D" id="3.80.10.10">
    <property type="entry name" value="Ribonuclease Inhibitor"/>
    <property type="match status" value="1"/>
</dbReference>
<keyword evidence="2" id="KW-0677">Repeat</keyword>
<gene>
    <name evidence="4" type="ORF">M8C21_025552</name>
</gene>
<keyword evidence="1" id="KW-0433">Leucine-rich repeat</keyword>
<dbReference type="SUPFAM" id="SSF46785">
    <property type="entry name" value="Winged helix' DNA-binding domain"/>
    <property type="match status" value="1"/>
</dbReference>
<reference evidence="4" key="1">
    <citation type="submission" date="2022-06" db="EMBL/GenBank/DDBJ databases">
        <title>Uncovering the hologenomic basis of an extraordinary plant invasion.</title>
        <authorList>
            <person name="Bieker V.C."/>
            <person name="Martin M.D."/>
            <person name="Gilbert T."/>
            <person name="Hodgins K."/>
            <person name="Battlay P."/>
            <person name="Petersen B."/>
            <person name="Wilson J."/>
        </authorList>
    </citation>
    <scope>NUCLEOTIDE SEQUENCE</scope>
    <source>
        <strain evidence="4">AA19_3_7</strain>
        <tissue evidence="4">Leaf</tissue>
    </source>
</reference>
<dbReference type="InterPro" id="IPR042197">
    <property type="entry name" value="Apaf_helical"/>
</dbReference>
<name>A0AAD5CJE1_AMBAR</name>
<dbReference type="InterPro" id="IPR032675">
    <property type="entry name" value="LRR_dom_sf"/>
</dbReference>
<evidence type="ECO:0000259" key="3">
    <source>
        <dbReference type="Pfam" id="PF23282"/>
    </source>
</evidence>
<evidence type="ECO:0000256" key="1">
    <source>
        <dbReference type="ARBA" id="ARBA00022614"/>
    </source>
</evidence>
<dbReference type="Pfam" id="PF23282">
    <property type="entry name" value="WHD_ROQ1"/>
    <property type="match status" value="1"/>
</dbReference>
<dbReference type="Proteomes" id="UP001206925">
    <property type="component" value="Unassembled WGS sequence"/>
</dbReference>
<evidence type="ECO:0000313" key="4">
    <source>
        <dbReference type="EMBL" id="KAI7742664.1"/>
    </source>
</evidence>
<dbReference type="PANTHER" id="PTHR11017">
    <property type="entry name" value="LEUCINE-RICH REPEAT-CONTAINING PROTEIN"/>
    <property type="match status" value="1"/>
</dbReference>
<keyword evidence="5" id="KW-1185">Reference proteome</keyword>
<organism evidence="4 5">
    <name type="scientific">Ambrosia artemisiifolia</name>
    <name type="common">Common ragweed</name>
    <dbReference type="NCBI Taxonomy" id="4212"/>
    <lineage>
        <taxon>Eukaryota</taxon>
        <taxon>Viridiplantae</taxon>
        <taxon>Streptophyta</taxon>
        <taxon>Embryophyta</taxon>
        <taxon>Tracheophyta</taxon>
        <taxon>Spermatophyta</taxon>
        <taxon>Magnoliopsida</taxon>
        <taxon>eudicotyledons</taxon>
        <taxon>Gunneridae</taxon>
        <taxon>Pentapetalae</taxon>
        <taxon>asterids</taxon>
        <taxon>campanulids</taxon>
        <taxon>Asterales</taxon>
        <taxon>Asteraceae</taxon>
        <taxon>Asteroideae</taxon>
        <taxon>Heliantheae alliance</taxon>
        <taxon>Heliantheae</taxon>
        <taxon>Ambrosia</taxon>
    </lineage>
</organism>
<dbReference type="InterPro" id="IPR058192">
    <property type="entry name" value="WHD_ROQ1-like"/>
</dbReference>
<dbReference type="SUPFAM" id="SSF52047">
    <property type="entry name" value="RNI-like"/>
    <property type="match status" value="1"/>
</dbReference>
<dbReference type="AlphaFoldDB" id="A0AAD5CJE1"/>
<feature type="domain" description="Disease resistance protein Roq1-like winged-helix" evidence="3">
    <location>
        <begin position="77"/>
        <end position="148"/>
    </location>
</feature>
<protein>
    <recommendedName>
        <fullName evidence="3">Disease resistance protein Roq1-like winged-helix domain-containing protein</fullName>
    </recommendedName>
</protein>
<dbReference type="PANTHER" id="PTHR11017:SF585">
    <property type="entry name" value="TIR DOMAIN-CONTAINING PROTEIN"/>
    <property type="match status" value="1"/>
</dbReference>